<dbReference type="Gene3D" id="3.30.70.1380">
    <property type="entry name" value="Transcriptional regulatory protein pf0864 domain like"/>
    <property type="match status" value="1"/>
</dbReference>
<gene>
    <name evidence="2" type="primary">larC</name>
    <name evidence="2" type="ORF">VB774_23090</name>
</gene>
<dbReference type="EMBL" id="JAYGIE010000130">
    <property type="protein sequence ID" value="MEA5480531.1"/>
    <property type="molecule type" value="Genomic_DNA"/>
</dbReference>
<dbReference type="GO" id="GO:0016829">
    <property type="term" value="F:lyase activity"/>
    <property type="evidence" value="ECO:0007669"/>
    <property type="project" value="UniProtKB-KW"/>
</dbReference>
<evidence type="ECO:0000256" key="1">
    <source>
        <dbReference type="ARBA" id="ARBA00022596"/>
    </source>
</evidence>
<dbReference type="RefSeq" id="WP_323263499.1">
    <property type="nucleotide sequence ID" value="NZ_JAYGIE010000130.1"/>
</dbReference>
<name>A0ABU5TR56_9CYAN</name>
<keyword evidence="3" id="KW-1185">Reference proteome</keyword>
<dbReference type="InterPro" id="IPR002822">
    <property type="entry name" value="Ni_insertion"/>
</dbReference>
<reference evidence="2 3" key="1">
    <citation type="submission" date="2023-12" db="EMBL/GenBank/DDBJ databases">
        <title>Baltic Sea Cyanobacteria.</title>
        <authorList>
            <person name="Delbaje E."/>
            <person name="Fewer D.P."/>
            <person name="Shishido T.K."/>
        </authorList>
    </citation>
    <scope>NUCLEOTIDE SEQUENCE [LARGE SCALE GENOMIC DNA]</scope>
    <source>
        <strain evidence="2 3">UHCC 0370</strain>
    </source>
</reference>
<evidence type="ECO:0000313" key="3">
    <source>
        <dbReference type="Proteomes" id="UP001301388"/>
    </source>
</evidence>
<keyword evidence="2" id="KW-0456">Lyase</keyword>
<proteinExistence type="predicted"/>
<dbReference type="EC" id="4.99.1.12" evidence="2"/>
<comment type="caution">
    <text evidence="2">The sequence shown here is derived from an EMBL/GenBank/DDBJ whole genome shotgun (WGS) entry which is preliminary data.</text>
</comment>
<dbReference type="PANTHER" id="PTHR36566:SF1">
    <property type="entry name" value="PYRIDINIUM-3,5-BISTHIOCARBOXYLIC ACID MONONUCLEOTIDE NICKEL INSERTION PROTEIN"/>
    <property type="match status" value="1"/>
</dbReference>
<evidence type="ECO:0000313" key="2">
    <source>
        <dbReference type="EMBL" id="MEA5480531.1"/>
    </source>
</evidence>
<protein>
    <submittedName>
        <fullName evidence="2">Nickel insertion protein</fullName>
        <ecNumber evidence="2">4.99.1.12</ecNumber>
    </submittedName>
</protein>
<organism evidence="2 3">
    <name type="scientific">Pseudanabaena galeata UHCC 0370</name>
    <dbReference type="NCBI Taxonomy" id="3110310"/>
    <lineage>
        <taxon>Bacteria</taxon>
        <taxon>Bacillati</taxon>
        <taxon>Cyanobacteriota</taxon>
        <taxon>Cyanophyceae</taxon>
        <taxon>Pseudanabaenales</taxon>
        <taxon>Pseudanabaenaceae</taxon>
        <taxon>Pseudanabaena</taxon>
    </lineage>
</organism>
<keyword evidence="1" id="KW-0533">Nickel</keyword>
<dbReference type="Gene3D" id="3.10.20.300">
    <property type="entry name" value="mk0293 like domain"/>
    <property type="match status" value="1"/>
</dbReference>
<dbReference type="Proteomes" id="UP001301388">
    <property type="component" value="Unassembled WGS sequence"/>
</dbReference>
<dbReference type="PANTHER" id="PTHR36566">
    <property type="entry name" value="NICKEL INSERTION PROTEIN-RELATED"/>
    <property type="match status" value="1"/>
</dbReference>
<sequence length="166" mass="19170">MPEVPLLQWFQTVETVAVLETQVDDMTAQAIAYTMEQLLANGALDVYTQAIGMKKSRNGILITVICPCDRQTICEQILFQETSTLGIRYRLQERKILYREIHKVETEYGKARVKIAWRDGFCTIQPEYEDCAKLARSYNIPLIRVQEIVKLAGERLSEILRDRKNS</sequence>
<dbReference type="Pfam" id="PF01969">
    <property type="entry name" value="Ni_insertion"/>
    <property type="match status" value="1"/>
</dbReference>
<accession>A0ABU5TR56</accession>